<dbReference type="KEGG" id="pht:BLM14_18330"/>
<protein>
    <submittedName>
        <fullName evidence="1">Uncharacterized protein</fullName>
    </submittedName>
</protein>
<comment type="caution">
    <text evidence="1">The sequence shown here is derived from an EMBL/GenBank/DDBJ whole genome shotgun (WGS) entry which is preliminary data.</text>
</comment>
<organism evidence="1 2">
    <name type="scientific">Phyllobacterium zundukense</name>
    <dbReference type="NCBI Taxonomy" id="1867719"/>
    <lineage>
        <taxon>Bacteria</taxon>
        <taxon>Pseudomonadati</taxon>
        <taxon>Pseudomonadota</taxon>
        <taxon>Alphaproteobacteria</taxon>
        <taxon>Hyphomicrobiales</taxon>
        <taxon>Phyllobacteriaceae</taxon>
        <taxon>Phyllobacterium</taxon>
    </lineage>
</organism>
<reference evidence="1 2" key="1">
    <citation type="journal article" date="2017" name="Int J Environ Stud">
        <title>Does the Miocene-Pliocene relict legume Oxytropis triphylla form nitrogen-fixing nodules with a combination of bacterial strains?</title>
        <authorList>
            <person name="Safronova V."/>
            <person name="Belimov A."/>
            <person name="Sazanova A."/>
            <person name="Kuznetsova I."/>
            <person name="Popova J."/>
            <person name="Andronov E."/>
            <person name="Verkhozina A."/>
            <person name="Tikhonovich I."/>
        </authorList>
    </citation>
    <scope>NUCLEOTIDE SEQUENCE [LARGE SCALE GENOMIC DNA]</scope>
    <source>
        <strain evidence="1 2">Tri-38</strain>
    </source>
</reference>
<dbReference type="EMBL" id="MZMT01000049">
    <property type="protein sequence ID" value="PIO42708.1"/>
    <property type="molecule type" value="Genomic_DNA"/>
</dbReference>
<keyword evidence="2" id="KW-1185">Reference proteome</keyword>
<dbReference type="Proteomes" id="UP000232163">
    <property type="component" value="Unassembled WGS sequence"/>
</dbReference>
<name>A0A2N9VT90_9HYPH</name>
<sequence>MHLRQLHEIRYQEDSCDLTISGLDSSEQHRRVHISIKDPEKFLNAIKNALRSANGESFRPKTLD</sequence>
<dbReference type="AlphaFoldDB" id="A0A2N9VT90"/>
<evidence type="ECO:0000313" key="1">
    <source>
        <dbReference type="EMBL" id="PIO42708.1"/>
    </source>
</evidence>
<gene>
    <name evidence="1" type="ORF">B5P45_19755</name>
</gene>
<accession>A0A2N9VT90</accession>
<evidence type="ECO:0000313" key="2">
    <source>
        <dbReference type="Proteomes" id="UP000232163"/>
    </source>
</evidence>
<proteinExistence type="predicted"/>